<proteinExistence type="predicted"/>
<reference evidence="1 2" key="1">
    <citation type="journal article" date="2015" name="Nature">
        <title>rRNA introns, odd ribosomes, and small enigmatic genomes across a large radiation of phyla.</title>
        <authorList>
            <person name="Brown C.T."/>
            <person name="Hug L.A."/>
            <person name="Thomas B.C."/>
            <person name="Sharon I."/>
            <person name="Castelle C.J."/>
            <person name="Singh A."/>
            <person name="Wilkins M.J."/>
            <person name="Williams K.H."/>
            <person name="Banfield J.F."/>
        </authorList>
    </citation>
    <scope>NUCLEOTIDE SEQUENCE [LARGE SCALE GENOMIC DNA]</scope>
</reference>
<evidence type="ECO:0000313" key="1">
    <source>
        <dbReference type="EMBL" id="KKW33005.1"/>
    </source>
</evidence>
<evidence type="ECO:0000313" key="2">
    <source>
        <dbReference type="Proteomes" id="UP000034054"/>
    </source>
</evidence>
<dbReference type="Proteomes" id="UP000034054">
    <property type="component" value="Unassembled WGS sequence"/>
</dbReference>
<dbReference type="AlphaFoldDB" id="A0A0G1XQ55"/>
<accession>A0A0G1XQ55</accession>
<organism evidence="1 2">
    <name type="scientific">Candidatus Uhrbacteria bacterium GW2011_GWA2_52_8d</name>
    <dbReference type="NCBI Taxonomy" id="1618979"/>
    <lineage>
        <taxon>Bacteria</taxon>
        <taxon>Candidatus Uhriibacteriota</taxon>
    </lineage>
</organism>
<gene>
    <name evidence="1" type="ORF">UY76_C0011G0001</name>
</gene>
<sequence>MHLAQVARARNTDEVSTSSFSLFVGSEASDPLRENRCFRLLEMVGSQT</sequence>
<comment type="caution">
    <text evidence="1">The sequence shown here is derived from an EMBL/GenBank/DDBJ whole genome shotgun (WGS) entry which is preliminary data.</text>
</comment>
<name>A0A0G1XQ55_9BACT</name>
<dbReference type="EMBL" id="LCRH01000011">
    <property type="protein sequence ID" value="KKW33005.1"/>
    <property type="molecule type" value="Genomic_DNA"/>
</dbReference>
<protein>
    <submittedName>
        <fullName evidence="1">Uncharacterized protein</fullName>
    </submittedName>
</protein>